<dbReference type="GO" id="GO:0005829">
    <property type="term" value="C:cytosol"/>
    <property type="evidence" value="ECO:0007669"/>
    <property type="project" value="TreeGrafter"/>
</dbReference>
<dbReference type="NCBIfam" id="TIGR00004">
    <property type="entry name" value="Rid family detoxifying hydrolase"/>
    <property type="match status" value="1"/>
</dbReference>
<name>A0A9K3LFF2_9STRA</name>
<reference evidence="2" key="1">
    <citation type="journal article" date="2021" name="Sci. Rep.">
        <title>Diploid genomic architecture of Nitzschia inconspicua, an elite biomass production diatom.</title>
        <authorList>
            <person name="Oliver A."/>
            <person name="Podell S."/>
            <person name="Pinowska A."/>
            <person name="Traller J.C."/>
            <person name="Smith S.R."/>
            <person name="McClure R."/>
            <person name="Beliaev A."/>
            <person name="Bohutskyi P."/>
            <person name="Hill E.A."/>
            <person name="Rabines A."/>
            <person name="Zheng H."/>
            <person name="Allen L.Z."/>
            <person name="Kuo A."/>
            <person name="Grigoriev I.V."/>
            <person name="Allen A.E."/>
            <person name="Hazlebeck D."/>
            <person name="Allen E.E."/>
        </authorList>
    </citation>
    <scope>NUCLEOTIDE SEQUENCE</scope>
    <source>
        <strain evidence="2">Hildebrandi</strain>
    </source>
</reference>
<dbReference type="PROSITE" id="PS01094">
    <property type="entry name" value="UPF0076"/>
    <property type="match status" value="1"/>
</dbReference>
<dbReference type="PANTHER" id="PTHR11803:SF58">
    <property type="entry name" value="PROTEIN HMF1-RELATED"/>
    <property type="match status" value="1"/>
</dbReference>
<evidence type="ECO:0000313" key="2">
    <source>
        <dbReference type="EMBL" id="KAG7359901.1"/>
    </source>
</evidence>
<dbReference type="Pfam" id="PF01042">
    <property type="entry name" value="Ribonuc_L-PSP"/>
    <property type="match status" value="1"/>
</dbReference>
<dbReference type="Proteomes" id="UP000693970">
    <property type="component" value="Unassembled WGS sequence"/>
</dbReference>
<dbReference type="InterPro" id="IPR006175">
    <property type="entry name" value="YjgF/YER057c/UK114"/>
</dbReference>
<dbReference type="OrthoDB" id="309640at2759"/>
<organism evidence="2 3">
    <name type="scientific">Nitzschia inconspicua</name>
    <dbReference type="NCBI Taxonomy" id="303405"/>
    <lineage>
        <taxon>Eukaryota</taxon>
        <taxon>Sar</taxon>
        <taxon>Stramenopiles</taxon>
        <taxon>Ochrophyta</taxon>
        <taxon>Bacillariophyta</taxon>
        <taxon>Bacillariophyceae</taxon>
        <taxon>Bacillariophycidae</taxon>
        <taxon>Bacillariales</taxon>
        <taxon>Bacillariaceae</taxon>
        <taxon>Nitzschia</taxon>
    </lineage>
</organism>
<comment type="similarity">
    <text evidence="1">Belongs to the RutC family.</text>
</comment>
<proteinExistence type="inferred from homology"/>
<dbReference type="PANTHER" id="PTHR11803">
    <property type="entry name" value="2-IMINOBUTANOATE/2-IMINOPROPANOATE DEAMINASE RIDA"/>
    <property type="match status" value="1"/>
</dbReference>
<dbReference type="InterPro" id="IPR006056">
    <property type="entry name" value="RidA"/>
</dbReference>
<dbReference type="EMBL" id="JAGRRH010000013">
    <property type="protein sequence ID" value="KAG7359901.1"/>
    <property type="molecule type" value="Genomic_DNA"/>
</dbReference>
<accession>A0A9K3LFF2</accession>
<gene>
    <name evidence="2" type="ORF">IV203_034999</name>
</gene>
<evidence type="ECO:0000313" key="3">
    <source>
        <dbReference type="Proteomes" id="UP000693970"/>
    </source>
</evidence>
<comment type="caution">
    <text evidence="2">The sequence shown here is derived from an EMBL/GenBank/DDBJ whole genome shotgun (WGS) entry which is preliminary data.</text>
</comment>
<protein>
    <submittedName>
        <fullName evidence="2">Translation initiation inhibitor, yjgF family protein</fullName>
    </submittedName>
</protein>
<dbReference type="GO" id="GO:0019239">
    <property type="term" value="F:deaminase activity"/>
    <property type="evidence" value="ECO:0007669"/>
    <property type="project" value="TreeGrafter"/>
</dbReference>
<dbReference type="InterPro" id="IPR019897">
    <property type="entry name" value="RidA_CS"/>
</dbReference>
<reference evidence="2" key="2">
    <citation type="submission" date="2021-04" db="EMBL/GenBank/DDBJ databases">
        <authorList>
            <person name="Podell S."/>
        </authorList>
    </citation>
    <scope>NUCLEOTIDE SEQUENCE</scope>
    <source>
        <strain evidence="2">Hildebrandi</strain>
    </source>
</reference>
<keyword evidence="3" id="KW-1185">Reference proteome</keyword>
<dbReference type="FunFam" id="3.30.1330.40:FF:000001">
    <property type="entry name" value="L-PSP family endoribonuclease"/>
    <property type="match status" value="1"/>
</dbReference>
<dbReference type="AlphaFoldDB" id="A0A9K3LFF2"/>
<sequence length="131" mass="13567">MVTKISEIKTSSAPAPVGPYSQAVLAGSTLYVSGNIPLDPATGALVGNGDVQAETKQVLANMDAVLKEAGATPQQVVRCTVFLADLGDFAAVNEIYSEYFKDNAVPPSRSCVQVAALPKGVKVEIDCIAVL</sequence>
<evidence type="ECO:0000256" key="1">
    <source>
        <dbReference type="ARBA" id="ARBA00010552"/>
    </source>
</evidence>
<dbReference type="CDD" id="cd00448">
    <property type="entry name" value="YjgF_YER057c_UK114_family"/>
    <property type="match status" value="1"/>
</dbReference>